<dbReference type="GO" id="GO:0006629">
    <property type="term" value="P:lipid metabolic process"/>
    <property type="evidence" value="ECO:0007669"/>
    <property type="project" value="InterPro"/>
</dbReference>
<dbReference type="InterPro" id="IPR039559">
    <property type="entry name" value="AIM6_PI-PLC-like_dom"/>
</dbReference>
<dbReference type="GO" id="GO:0008081">
    <property type="term" value="F:phosphoric diester hydrolase activity"/>
    <property type="evidence" value="ECO:0007669"/>
    <property type="project" value="InterPro"/>
</dbReference>
<evidence type="ECO:0000313" key="3">
    <source>
        <dbReference type="Proteomes" id="UP000319004"/>
    </source>
</evidence>
<keyword evidence="3" id="KW-1185">Reference proteome</keyword>
<accession>A0A518HLC0</accession>
<dbReference type="Proteomes" id="UP000319004">
    <property type="component" value="Chromosome"/>
</dbReference>
<dbReference type="PANTHER" id="PTHR31571:SF1">
    <property type="entry name" value="ALTERED INHERITANCE OF MITOCHONDRIA PROTEIN 6"/>
    <property type="match status" value="1"/>
</dbReference>
<dbReference type="Pfam" id="PF13653">
    <property type="entry name" value="GDPD_2"/>
    <property type="match status" value="1"/>
</dbReference>
<dbReference type="KEGG" id="snep:Enr13x_14950"/>
<dbReference type="InterPro" id="IPR017946">
    <property type="entry name" value="PLC-like_Pdiesterase_TIM-brl"/>
</dbReference>
<evidence type="ECO:0000256" key="1">
    <source>
        <dbReference type="ARBA" id="ARBA00014286"/>
    </source>
</evidence>
<protein>
    <recommendedName>
        <fullName evidence="1">Altered inheritance of mitochondria protein 6</fullName>
    </recommendedName>
</protein>
<evidence type="ECO:0000313" key="2">
    <source>
        <dbReference type="EMBL" id="QDV41652.1"/>
    </source>
</evidence>
<dbReference type="Gene3D" id="3.20.20.190">
    <property type="entry name" value="Phosphatidylinositol (PI) phosphodiesterase"/>
    <property type="match status" value="1"/>
</dbReference>
<proteinExistence type="predicted"/>
<organism evidence="2 3">
    <name type="scientific">Stieleria neptunia</name>
    <dbReference type="NCBI Taxonomy" id="2527979"/>
    <lineage>
        <taxon>Bacteria</taxon>
        <taxon>Pseudomonadati</taxon>
        <taxon>Planctomycetota</taxon>
        <taxon>Planctomycetia</taxon>
        <taxon>Pirellulales</taxon>
        <taxon>Pirellulaceae</taxon>
        <taxon>Stieleria</taxon>
    </lineage>
</organism>
<dbReference type="EMBL" id="CP037423">
    <property type="protein sequence ID" value="QDV41652.1"/>
    <property type="molecule type" value="Genomic_DNA"/>
</dbReference>
<sequence length="299" mass="33203">MHSMPYVPAAPSFCHPIILPPHRFAPIVLPSTTMHRTAITCLLFTLNIGIASPRFAQSVTPARQAHAHNDYLHDRPLLDALDNGFCSVEADIYLIDGELLVAHDRDKTSPERTLKSLYLDPLRKHIHQSGGSVYGDGQTLTLLIDIKSEGESTYRALDTVLSDYQDILTHVDEQGVHPGAVTAIISGNRAVKEIQADPTRYAGIDGRLSDLDSDLSPDLLPLISDHWGRNFQWRGVGEMPQADREKLTRVLQQAHADRRRVRFWATPDKPTVWAALADAGVDLINTDDLVGLAEFLRSR</sequence>
<reference evidence="2 3" key="1">
    <citation type="submission" date="2019-03" db="EMBL/GenBank/DDBJ databases">
        <title>Deep-cultivation of Planctomycetes and their phenomic and genomic characterization uncovers novel biology.</title>
        <authorList>
            <person name="Wiegand S."/>
            <person name="Jogler M."/>
            <person name="Boedeker C."/>
            <person name="Pinto D."/>
            <person name="Vollmers J."/>
            <person name="Rivas-Marin E."/>
            <person name="Kohn T."/>
            <person name="Peeters S.H."/>
            <person name="Heuer A."/>
            <person name="Rast P."/>
            <person name="Oberbeckmann S."/>
            <person name="Bunk B."/>
            <person name="Jeske O."/>
            <person name="Meyerdierks A."/>
            <person name="Storesund J.E."/>
            <person name="Kallscheuer N."/>
            <person name="Luecker S."/>
            <person name="Lage O.M."/>
            <person name="Pohl T."/>
            <person name="Merkel B.J."/>
            <person name="Hornburger P."/>
            <person name="Mueller R.-W."/>
            <person name="Bruemmer F."/>
            <person name="Labrenz M."/>
            <person name="Spormann A.M."/>
            <person name="Op den Camp H."/>
            <person name="Overmann J."/>
            <person name="Amann R."/>
            <person name="Jetten M.S.M."/>
            <person name="Mascher T."/>
            <person name="Medema M.H."/>
            <person name="Devos D.P."/>
            <person name="Kaster A.-K."/>
            <person name="Ovreas L."/>
            <person name="Rohde M."/>
            <person name="Galperin M.Y."/>
            <person name="Jogler C."/>
        </authorList>
    </citation>
    <scope>NUCLEOTIDE SEQUENCE [LARGE SCALE GENOMIC DNA]</scope>
    <source>
        <strain evidence="2 3">Enr13</strain>
    </source>
</reference>
<dbReference type="InterPro" id="IPR051236">
    <property type="entry name" value="HAT_RTT109-like"/>
</dbReference>
<gene>
    <name evidence="2" type="ORF">Enr13x_14950</name>
</gene>
<dbReference type="CDD" id="cd08577">
    <property type="entry name" value="PI-PLCc_GDPD_SF_unchar3"/>
    <property type="match status" value="1"/>
</dbReference>
<name>A0A518HLC0_9BACT</name>
<dbReference type="PANTHER" id="PTHR31571">
    <property type="entry name" value="ALTERED INHERITANCE OF MITOCHONDRIA PROTEIN 6"/>
    <property type="match status" value="1"/>
</dbReference>
<dbReference type="AlphaFoldDB" id="A0A518HLC0"/>
<dbReference type="SUPFAM" id="SSF51695">
    <property type="entry name" value="PLC-like phosphodiesterases"/>
    <property type="match status" value="1"/>
</dbReference>